<evidence type="ECO:0000313" key="3">
    <source>
        <dbReference type="EMBL" id="TWI50907.1"/>
    </source>
</evidence>
<dbReference type="OrthoDB" id="9087497at2"/>
<comment type="pathway">
    <text evidence="1">Siderophore biosynthesis.</text>
</comment>
<dbReference type="InterPro" id="IPR019432">
    <property type="entry name" value="Acyltransferase_MbtK/IucB-like"/>
</dbReference>
<dbReference type="SUPFAM" id="SSF55729">
    <property type="entry name" value="Acyl-CoA N-acyltransferases (Nat)"/>
    <property type="match status" value="1"/>
</dbReference>
<name>A0A562Q2K7_9PSED</name>
<dbReference type="Pfam" id="PF13523">
    <property type="entry name" value="Acetyltransf_8"/>
    <property type="match status" value="1"/>
</dbReference>
<dbReference type="AlphaFoldDB" id="A0A562Q2K7"/>
<dbReference type="Proteomes" id="UP000316905">
    <property type="component" value="Unassembled WGS sequence"/>
</dbReference>
<comment type="caution">
    <text evidence="3">The sequence shown here is derived from an EMBL/GenBank/DDBJ whole genome shotgun (WGS) entry which is preliminary data.</text>
</comment>
<accession>A0A562Q2K7</accession>
<sequence length="202" mass="22892">MTAIPALQQPIDTRLCFSTSQPGIGHFSLRPLSLPEDTSLLHDWLTRDYARFWGMQNATPSDIEIFYQDLMATSHADAFLGLHNGSPAFLVECYMPLHDPVGQHYDVRPGDRGMHFLVAPCSTPIPGFTLAVMRTIMEFLFSDPFARRVVVEPDVRNDKIHVLNKRVGFEYDRVIQLGEKTAHLAFCTREQYAASLTLENRP</sequence>
<feature type="domain" description="Acyltransferase MbtK/IucB-like conserved" evidence="2">
    <location>
        <begin position="30"/>
        <end position="77"/>
    </location>
</feature>
<protein>
    <submittedName>
        <fullName evidence="3">RimJ/RimL family protein N-acetyltransferase</fullName>
    </submittedName>
</protein>
<dbReference type="InterPro" id="IPR016181">
    <property type="entry name" value="Acyl_CoA_acyltransferase"/>
</dbReference>
<dbReference type="GO" id="GO:0016410">
    <property type="term" value="F:N-acyltransferase activity"/>
    <property type="evidence" value="ECO:0007669"/>
    <property type="project" value="TreeGrafter"/>
</dbReference>
<dbReference type="Gene3D" id="3.40.630.30">
    <property type="match status" value="1"/>
</dbReference>
<dbReference type="EMBL" id="VLKY01000013">
    <property type="protein sequence ID" value="TWI50907.1"/>
    <property type="molecule type" value="Genomic_DNA"/>
</dbReference>
<keyword evidence="3" id="KW-0808">Transferase</keyword>
<reference evidence="3 4" key="1">
    <citation type="journal article" date="2015" name="Stand. Genomic Sci.">
        <title>Genomic Encyclopedia of Bacterial and Archaeal Type Strains, Phase III: the genomes of soil and plant-associated and newly described type strains.</title>
        <authorList>
            <person name="Whitman W.B."/>
            <person name="Woyke T."/>
            <person name="Klenk H.P."/>
            <person name="Zhou Y."/>
            <person name="Lilburn T.G."/>
            <person name="Beck B.J."/>
            <person name="De Vos P."/>
            <person name="Vandamme P."/>
            <person name="Eisen J.A."/>
            <person name="Garrity G."/>
            <person name="Hugenholtz P."/>
            <person name="Kyrpides N.C."/>
        </authorList>
    </citation>
    <scope>NUCLEOTIDE SEQUENCE [LARGE SCALE GENOMIC DNA]</scope>
    <source>
        <strain evidence="3 4">CGMCC 1.6858</strain>
    </source>
</reference>
<proteinExistence type="predicted"/>
<keyword evidence="4" id="KW-1185">Reference proteome</keyword>
<dbReference type="SMART" id="SM01006">
    <property type="entry name" value="AlcB"/>
    <property type="match status" value="1"/>
</dbReference>
<dbReference type="PANTHER" id="PTHR31438:SF1">
    <property type="entry name" value="LYSINE N-ACYLTRANSFERASE C17G9.06C-RELATED"/>
    <property type="match status" value="1"/>
</dbReference>
<evidence type="ECO:0000313" key="4">
    <source>
        <dbReference type="Proteomes" id="UP000316905"/>
    </source>
</evidence>
<evidence type="ECO:0000256" key="1">
    <source>
        <dbReference type="ARBA" id="ARBA00004924"/>
    </source>
</evidence>
<dbReference type="GO" id="GO:0019290">
    <property type="term" value="P:siderophore biosynthetic process"/>
    <property type="evidence" value="ECO:0007669"/>
    <property type="project" value="InterPro"/>
</dbReference>
<evidence type="ECO:0000259" key="2">
    <source>
        <dbReference type="SMART" id="SM01006"/>
    </source>
</evidence>
<dbReference type="RefSeq" id="WP_145144411.1">
    <property type="nucleotide sequence ID" value="NZ_VLKY01000013.1"/>
</dbReference>
<dbReference type="PANTHER" id="PTHR31438">
    <property type="entry name" value="LYSINE N-ACYLTRANSFERASE C17G9.06C-RELATED"/>
    <property type="match status" value="1"/>
</dbReference>
<gene>
    <name evidence="3" type="ORF">IQ22_03606</name>
</gene>
<organism evidence="3 4">
    <name type="scientific">Pseudomonas duriflava</name>
    <dbReference type="NCBI Taxonomy" id="459528"/>
    <lineage>
        <taxon>Bacteria</taxon>
        <taxon>Pseudomonadati</taxon>
        <taxon>Pseudomonadota</taxon>
        <taxon>Gammaproteobacteria</taxon>
        <taxon>Pseudomonadales</taxon>
        <taxon>Pseudomonadaceae</taxon>
        <taxon>Pseudomonas</taxon>
    </lineage>
</organism>